<evidence type="ECO:0000256" key="1">
    <source>
        <dbReference type="ARBA" id="ARBA00010688"/>
    </source>
</evidence>
<dbReference type="PANTHER" id="PTHR10584:SF166">
    <property type="entry name" value="RIBOKINASE"/>
    <property type="match status" value="1"/>
</dbReference>
<accession>A0A7W3IQF2</accession>
<dbReference type="PROSITE" id="PS00584">
    <property type="entry name" value="PFKB_KINASES_2"/>
    <property type="match status" value="1"/>
</dbReference>
<dbReference type="EMBL" id="JACGWT010000001">
    <property type="protein sequence ID" value="MBA8793310.1"/>
    <property type="molecule type" value="Genomic_DNA"/>
</dbReference>
<evidence type="ECO:0000313" key="6">
    <source>
        <dbReference type="EMBL" id="MBA8793310.1"/>
    </source>
</evidence>
<dbReference type="AlphaFoldDB" id="A0A7W3IQF2"/>
<evidence type="ECO:0000259" key="5">
    <source>
        <dbReference type="Pfam" id="PF00294"/>
    </source>
</evidence>
<comment type="similarity">
    <text evidence="1 4">Belongs to the carbohydrate kinase PfkB family.</text>
</comment>
<dbReference type="InterPro" id="IPR029056">
    <property type="entry name" value="Ribokinase-like"/>
</dbReference>
<keyword evidence="2 4" id="KW-0808">Transferase</keyword>
<evidence type="ECO:0000256" key="2">
    <source>
        <dbReference type="ARBA" id="ARBA00022679"/>
    </source>
</evidence>
<dbReference type="PANTHER" id="PTHR10584">
    <property type="entry name" value="SUGAR KINASE"/>
    <property type="match status" value="1"/>
</dbReference>
<keyword evidence="7" id="KW-1185">Reference proteome</keyword>
<keyword evidence="3 4" id="KW-0418">Kinase</keyword>
<feature type="domain" description="Carbohydrate kinase PfkB" evidence="5">
    <location>
        <begin position="36"/>
        <end position="295"/>
    </location>
</feature>
<sequence>MSSETDAASGPRLDALFAGTVFLDLVFAQVPNPEAGTEVFARAFTISPGGAANRAVAAARLGLHTALLAELGNDPLGNTLREVLAQEVNLDISWIAQRAGFQSPVTVSLTNDADRRFVTYAEEQADLCWPASLPLVRLAQVEVAHALPHWSAALRSRGTVFYGGVGWDDTGEWSPTVLDRLAEVDVFVPNDVEAMRYTRTDRPEEAARVLGERVGLVVVTCGADGAIAYERETGELTRVPTVPVRATDPTGAGDTFVAALMASHDLGWPMEQRLSLGCLAASYSVQSLGGASSAPRPADLRRFLGQVRPPGDWAAIAAWLETVDASRPTRYEPSPGAGG</sequence>
<dbReference type="PRINTS" id="PR00990">
    <property type="entry name" value="RIBOKINASE"/>
</dbReference>
<dbReference type="InterPro" id="IPR002173">
    <property type="entry name" value="Carboh/pur_kinase_PfkB_CS"/>
</dbReference>
<dbReference type="RefSeq" id="WP_235970093.1">
    <property type="nucleotide sequence ID" value="NZ_JACGWT010000001.1"/>
</dbReference>
<proteinExistence type="inferred from homology"/>
<dbReference type="InterPro" id="IPR002139">
    <property type="entry name" value="Ribo/fructo_kinase"/>
</dbReference>
<name>A0A7W3IQF2_9ACTN</name>
<organism evidence="6 7">
    <name type="scientific">Microlunatus kandeliicorticis</name>
    <dbReference type="NCBI Taxonomy" id="1759536"/>
    <lineage>
        <taxon>Bacteria</taxon>
        <taxon>Bacillati</taxon>
        <taxon>Actinomycetota</taxon>
        <taxon>Actinomycetes</taxon>
        <taxon>Propionibacteriales</taxon>
        <taxon>Propionibacteriaceae</taxon>
        <taxon>Microlunatus</taxon>
    </lineage>
</organism>
<gene>
    <name evidence="6" type="ORF">FHX74_000904</name>
</gene>
<dbReference type="Proteomes" id="UP000523079">
    <property type="component" value="Unassembled WGS sequence"/>
</dbReference>
<evidence type="ECO:0000313" key="7">
    <source>
        <dbReference type="Proteomes" id="UP000523079"/>
    </source>
</evidence>
<protein>
    <submittedName>
        <fullName evidence="6">Sugar/nucleoside kinase (Ribokinase family)</fullName>
    </submittedName>
</protein>
<dbReference type="GO" id="GO:0016301">
    <property type="term" value="F:kinase activity"/>
    <property type="evidence" value="ECO:0007669"/>
    <property type="project" value="UniProtKB-KW"/>
</dbReference>
<evidence type="ECO:0000256" key="4">
    <source>
        <dbReference type="RuleBase" id="RU003704"/>
    </source>
</evidence>
<dbReference type="GO" id="GO:0006796">
    <property type="term" value="P:phosphate-containing compound metabolic process"/>
    <property type="evidence" value="ECO:0007669"/>
    <property type="project" value="UniProtKB-ARBA"/>
</dbReference>
<comment type="caution">
    <text evidence="6">The sequence shown here is derived from an EMBL/GenBank/DDBJ whole genome shotgun (WGS) entry which is preliminary data.</text>
</comment>
<dbReference type="Gene3D" id="3.40.1190.20">
    <property type="match status" value="1"/>
</dbReference>
<dbReference type="SUPFAM" id="SSF53613">
    <property type="entry name" value="Ribokinase-like"/>
    <property type="match status" value="1"/>
</dbReference>
<dbReference type="InterPro" id="IPR011611">
    <property type="entry name" value="PfkB_dom"/>
</dbReference>
<evidence type="ECO:0000256" key="3">
    <source>
        <dbReference type="ARBA" id="ARBA00022777"/>
    </source>
</evidence>
<reference evidence="6 7" key="1">
    <citation type="submission" date="2020-07" db="EMBL/GenBank/DDBJ databases">
        <title>Sequencing the genomes of 1000 actinobacteria strains.</title>
        <authorList>
            <person name="Klenk H.-P."/>
        </authorList>
    </citation>
    <scope>NUCLEOTIDE SEQUENCE [LARGE SCALE GENOMIC DNA]</scope>
    <source>
        <strain evidence="6 7">DSM 100723</strain>
    </source>
</reference>
<dbReference type="Pfam" id="PF00294">
    <property type="entry name" value="PfkB"/>
    <property type="match status" value="1"/>
</dbReference>